<evidence type="ECO:0000259" key="13">
    <source>
        <dbReference type="PROSITE" id="PS50835"/>
    </source>
</evidence>
<feature type="transmembrane region" description="Helical" evidence="12">
    <location>
        <begin position="35"/>
        <end position="53"/>
    </location>
</feature>
<gene>
    <name evidence="14" type="ORF">MEDL_66103</name>
</gene>
<dbReference type="Proteomes" id="UP000683360">
    <property type="component" value="Unassembled WGS sequence"/>
</dbReference>
<keyword evidence="4 11" id="KW-0812">Transmembrane</keyword>
<keyword evidence="8 12" id="KW-0472">Membrane</keyword>
<evidence type="ECO:0000256" key="1">
    <source>
        <dbReference type="ARBA" id="ARBA00004141"/>
    </source>
</evidence>
<evidence type="ECO:0000256" key="10">
    <source>
        <dbReference type="ARBA" id="ARBA00023303"/>
    </source>
</evidence>
<keyword evidence="3 11" id="KW-0894">Sodium channel</keyword>
<dbReference type="SUPFAM" id="SSF48726">
    <property type="entry name" value="Immunoglobulin"/>
    <property type="match status" value="1"/>
</dbReference>
<reference evidence="14" key="1">
    <citation type="submission" date="2021-03" db="EMBL/GenBank/DDBJ databases">
        <authorList>
            <person name="Bekaert M."/>
        </authorList>
    </citation>
    <scope>NUCLEOTIDE SEQUENCE</scope>
</reference>
<evidence type="ECO:0000256" key="3">
    <source>
        <dbReference type="ARBA" id="ARBA00022461"/>
    </source>
</evidence>
<accession>A0A8S3VIJ3</accession>
<evidence type="ECO:0000256" key="11">
    <source>
        <dbReference type="RuleBase" id="RU000679"/>
    </source>
</evidence>
<keyword evidence="6" id="KW-0915">Sodium</keyword>
<comment type="subcellular location">
    <subcellularLocation>
        <location evidence="1">Membrane</location>
        <topology evidence="1">Multi-pass membrane protein</topology>
    </subcellularLocation>
</comment>
<evidence type="ECO:0000313" key="14">
    <source>
        <dbReference type="EMBL" id="CAG2254623.1"/>
    </source>
</evidence>
<evidence type="ECO:0000256" key="6">
    <source>
        <dbReference type="ARBA" id="ARBA00023053"/>
    </source>
</evidence>
<dbReference type="Gene3D" id="2.60.40.10">
    <property type="entry name" value="Immunoglobulins"/>
    <property type="match status" value="1"/>
</dbReference>
<dbReference type="InterPro" id="IPR013783">
    <property type="entry name" value="Ig-like_fold"/>
</dbReference>
<keyword evidence="7 11" id="KW-0406">Ion transport</keyword>
<evidence type="ECO:0000256" key="4">
    <source>
        <dbReference type="ARBA" id="ARBA00022692"/>
    </source>
</evidence>
<dbReference type="PANTHER" id="PTHR11690">
    <property type="entry name" value="AMILORIDE-SENSITIVE SODIUM CHANNEL-RELATED"/>
    <property type="match status" value="1"/>
</dbReference>
<evidence type="ECO:0000256" key="7">
    <source>
        <dbReference type="ARBA" id="ARBA00023065"/>
    </source>
</evidence>
<dbReference type="Gene3D" id="1.10.287.770">
    <property type="entry name" value="YojJ-like"/>
    <property type="match status" value="1"/>
</dbReference>
<name>A0A8S3VIJ3_MYTED</name>
<dbReference type="OrthoDB" id="6238402at2759"/>
<dbReference type="SMART" id="SM00408">
    <property type="entry name" value="IGc2"/>
    <property type="match status" value="1"/>
</dbReference>
<organism evidence="14 15">
    <name type="scientific">Mytilus edulis</name>
    <name type="common">Blue mussel</name>
    <dbReference type="NCBI Taxonomy" id="6550"/>
    <lineage>
        <taxon>Eukaryota</taxon>
        <taxon>Metazoa</taxon>
        <taxon>Spiralia</taxon>
        <taxon>Lophotrochozoa</taxon>
        <taxon>Mollusca</taxon>
        <taxon>Bivalvia</taxon>
        <taxon>Autobranchia</taxon>
        <taxon>Pteriomorphia</taxon>
        <taxon>Mytilida</taxon>
        <taxon>Mytiloidea</taxon>
        <taxon>Mytilidae</taxon>
        <taxon>Mytilinae</taxon>
        <taxon>Mytilus</taxon>
    </lineage>
</organism>
<dbReference type="InterPro" id="IPR007110">
    <property type="entry name" value="Ig-like_dom"/>
</dbReference>
<sequence length="552" mass="62199">MFSKRIKGALENFAQYTTLHGINRIVSSKHVVGKLLWTCIALTCIAVCFMQIYKLGVQYGSKQVNTKVSIRYQKVYFPAVSFCNLNPVSYSKMKLMAHDGEVLAKRLVMIYNKSVTEVTKQFEKASSNNRNPPLNSTMQKSNYKVLYGGTVTLKCEVEGIPVPFKIQWFKQEGHSTINVTSENTYKYNHNYSNGSEISTASLTILNTDHNDAGVYICTARNINGNAISHTILLEIAGLALDIDPILSASEEFRLAMSYVDFKDDFINYTERTIREMSADFSDFLLHCNFEGRPSLKMLINVNQSDYVPYIASEAGIRLVIHEHGSQPYLENSGISVATGFRTDISLIQACFEECIDRNVKKKCKCLLTFSRAKTPSKLYTCFKDKEFDCIEGVRENVTGCKCQNPCSEKRHEMTITSTRWPAENYEILLEQILENKGLSVANIKNSLMQIEIFFSSLYEEVTEEVPSFTFENFLSNIGGSLGLWIGMSLISIGELVELGFFLLKSMARQKKVIETQTTVNGEKATEPSKGSRNQFVYLGMDPIDDAITSTDK</sequence>
<evidence type="ECO:0000313" key="15">
    <source>
        <dbReference type="Proteomes" id="UP000683360"/>
    </source>
</evidence>
<comment type="caution">
    <text evidence="14">The sequence shown here is derived from an EMBL/GenBank/DDBJ whole genome shotgun (WGS) entry which is preliminary data.</text>
</comment>
<feature type="transmembrane region" description="Helical" evidence="12">
    <location>
        <begin position="481"/>
        <end position="503"/>
    </location>
</feature>
<dbReference type="Pfam" id="PF00858">
    <property type="entry name" value="ASC"/>
    <property type="match status" value="2"/>
</dbReference>
<dbReference type="InterPro" id="IPR003599">
    <property type="entry name" value="Ig_sub"/>
</dbReference>
<feature type="domain" description="Ig-like" evidence="13">
    <location>
        <begin position="132"/>
        <end position="228"/>
    </location>
</feature>
<evidence type="ECO:0000256" key="9">
    <source>
        <dbReference type="ARBA" id="ARBA00023201"/>
    </source>
</evidence>
<dbReference type="GO" id="GO:0015280">
    <property type="term" value="F:ligand-gated sodium channel activity"/>
    <property type="evidence" value="ECO:0007669"/>
    <property type="project" value="TreeGrafter"/>
</dbReference>
<dbReference type="InterPro" id="IPR003598">
    <property type="entry name" value="Ig_sub2"/>
</dbReference>
<protein>
    <recommendedName>
        <fullName evidence="13">Ig-like domain-containing protein</fullName>
    </recommendedName>
</protein>
<keyword evidence="10 11" id="KW-0407">Ion channel</keyword>
<evidence type="ECO:0000256" key="5">
    <source>
        <dbReference type="ARBA" id="ARBA00022989"/>
    </source>
</evidence>
<dbReference type="InterPro" id="IPR036179">
    <property type="entry name" value="Ig-like_dom_sf"/>
</dbReference>
<dbReference type="EMBL" id="CAJPWZ010003250">
    <property type="protein sequence ID" value="CAG2254623.1"/>
    <property type="molecule type" value="Genomic_DNA"/>
</dbReference>
<evidence type="ECO:0000256" key="2">
    <source>
        <dbReference type="ARBA" id="ARBA00022448"/>
    </source>
</evidence>
<dbReference type="PRINTS" id="PR01078">
    <property type="entry name" value="AMINACHANNEL"/>
</dbReference>
<evidence type="ECO:0000256" key="8">
    <source>
        <dbReference type="ARBA" id="ARBA00023136"/>
    </source>
</evidence>
<keyword evidence="5 12" id="KW-1133">Transmembrane helix</keyword>
<dbReference type="PROSITE" id="PS50835">
    <property type="entry name" value="IG_LIKE"/>
    <property type="match status" value="1"/>
</dbReference>
<dbReference type="GO" id="GO:0005886">
    <property type="term" value="C:plasma membrane"/>
    <property type="evidence" value="ECO:0007669"/>
    <property type="project" value="TreeGrafter"/>
</dbReference>
<dbReference type="InterPro" id="IPR001873">
    <property type="entry name" value="ENaC"/>
</dbReference>
<comment type="similarity">
    <text evidence="11">Belongs to the amiloride-sensitive sodium channel (TC 1.A.6) family.</text>
</comment>
<dbReference type="CDD" id="cd00096">
    <property type="entry name" value="Ig"/>
    <property type="match status" value="1"/>
</dbReference>
<proteinExistence type="inferred from homology"/>
<keyword evidence="9 11" id="KW-0739">Sodium transport</keyword>
<dbReference type="SMART" id="SM00409">
    <property type="entry name" value="IG"/>
    <property type="match status" value="1"/>
</dbReference>
<dbReference type="PANTHER" id="PTHR11690:SF248">
    <property type="entry name" value="PICKPOCKET 17, ISOFORM A"/>
    <property type="match status" value="1"/>
</dbReference>
<dbReference type="AlphaFoldDB" id="A0A8S3VIJ3"/>
<keyword evidence="15" id="KW-1185">Reference proteome</keyword>
<keyword evidence="2 11" id="KW-0813">Transport</keyword>
<evidence type="ECO:0000256" key="12">
    <source>
        <dbReference type="SAM" id="Phobius"/>
    </source>
</evidence>